<reference evidence="1 2" key="1">
    <citation type="submission" date="2019-04" db="EMBL/GenBank/DDBJ databases">
        <title>High contiguity whole genome sequence and gene annotation resource for two Venturia nashicola isolates.</title>
        <authorList>
            <person name="Prokchorchik M."/>
            <person name="Won K."/>
            <person name="Lee Y."/>
            <person name="Choi E.D."/>
            <person name="Segonzac C."/>
            <person name="Sohn K.H."/>
        </authorList>
    </citation>
    <scope>NUCLEOTIDE SEQUENCE [LARGE SCALE GENOMIC DNA]</scope>
    <source>
        <strain evidence="1 2">PRI2</strain>
    </source>
</reference>
<keyword evidence="2" id="KW-1185">Reference proteome</keyword>
<sequence length="100" mass="11950">MRHLLAWHEGIRYRIRYRKNPPQSRVILDENSYGAEFTGIFQYWAQFVERAHTLNLHSPAQGLFTNVDPYPARYPPVDEYTTCIKYWEQLKSQQPAPDHE</sequence>
<protein>
    <submittedName>
        <fullName evidence="1">Uncharacterized protein</fullName>
    </submittedName>
</protein>
<organism evidence="1 2">
    <name type="scientific">Venturia nashicola</name>
    <dbReference type="NCBI Taxonomy" id="86259"/>
    <lineage>
        <taxon>Eukaryota</taxon>
        <taxon>Fungi</taxon>
        <taxon>Dikarya</taxon>
        <taxon>Ascomycota</taxon>
        <taxon>Pezizomycotina</taxon>
        <taxon>Dothideomycetes</taxon>
        <taxon>Pleosporomycetidae</taxon>
        <taxon>Venturiales</taxon>
        <taxon>Venturiaceae</taxon>
        <taxon>Venturia</taxon>
    </lineage>
</organism>
<accession>A0A4Z1PC17</accession>
<evidence type="ECO:0000313" key="1">
    <source>
        <dbReference type="EMBL" id="TID26918.1"/>
    </source>
</evidence>
<dbReference type="EMBL" id="SNSC02000002">
    <property type="protein sequence ID" value="TID26918.1"/>
    <property type="molecule type" value="Genomic_DNA"/>
</dbReference>
<dbReference type="AlphaFoldDB" id="A0A4Z1PC17"/>
<dbReference type="OrthoDB" id="10621138at2759"/>
<dbReference type="Proteomes" id="UP000298493">
    <property type="component" value="Unassembled WGS sequence"/>
</dbReference>
<name>A0A4Z1PC17_9PEZI</name>
<gene>
    <name evidence="1" type="ORF">E6O75_ATG01411</name>
</gene>
<proteinExistence type="predicted"/>
<comment type="caution">
    <text evidence="1">The sequence shown here is derived from an EMBL/GenBank/DDBJ whole genome shotgun (WGS) entry which is preliminary data.</text>
</comment>
<evidence type="ECO:0000313" key="2">
    <source>
        <dbReference type="Proteomes" id="UP000298493"/>
    </source>
</evidence>